<gene>
    <name evidence="4" type="ORF">INT47_004519</name>
</gene>
<dbReference type="AlphaFoldDB" id="A0A8H7RJQ5"/>
<feature type="transmembrane region" description="Helical" evidence="2">
    <location>
        <begin position="12"/>
        <end position="32"/>
    </location>
</feature>
<dbReference type="GO" id="GO:0051087">
    <property type="term" value="F:protein-folding chaperone binding"/>
    <property type="evidence" value="ECO:0007669"/>
    <property type="project" value="InterPro"/>
</dbReference>
<evidence type="ECO:0000259" key="3">
    <source>
        <dbReference type="Pfam" id="PF02179"/>
    </source>
</evidence>
<accession>A0A8H7RJQ5</accession>
<feature type="coiled-coil region" evidence="1">
    <location>
        <begin position="157"/>
        <end position="257"/>
    </location>
</feature>
<dbReference type="OrthoDB" id="2289170at2759"/>
<protein>
    <recommendedName>
        <fullName evidence="3">BAG domain-containing protein</fullName>
    </recommendedName>
</protein>
<dbReference type="Gene3D" id="1.20.58.120">
    <property type="entry name" value="BAG domain"/>
    <property type="match status" value="1"/>
</dbReference>
<organism evidence="4 5">
    <name type="scientific">Mucor saturninus</name>
    <dbReference type="NCBI Taxonomy" id="64648"/>
    <lineage>
        <taxon>Eukaryota</taxon>
        <taxon>Fungi</taxon>
        <taxon>Fungi incertae sedis</taxon>
        <taxon>Mucoromycota</taxon>
        <taxon>Mucoromycotina</taxon>
        <taxon>Mucoromycetes</taxon>
        <taxon>Mucorales</taxon>
        <taxon>Mucorineae</taxon>
        <taxon>Mucoraceae</taxon>
        <taxon>Mucor</taxon>
    </lineage>
</organism>
<keyword evidence="2" id="KW-0812">Transmembrane</keyword>
<dbReference type="InterPro" id="IPR036533">
    <property type="entry name" value="BAG_dom_sf"/>
</dbReference>
<evidence type="ECO:0000313" key="5">
    <source>
        <dbReference type="Proteomes" id="UP000603453"/>
    </source>
</evidence>
<sequence length="270" mass="30854">MLKLQQNRSAFIYGAAAVSLAILGSGIAYYIIEDDKQVKRRKEGRKAERAALHLLQQIKVQAQTIQTNFEAVETDIENQASTDKEFKQKQYTLAHSNELLLQLMEKLDAIRPLTVIVGNGADDKEPTEFEKTLVSNIKSKKRNVIETIEGLFRRLDIANVKAKKEAVRREQEAKEKALETARIEKEEAEQKAIAEAEKERIRLENEQKLKEEQAKIAQEEALRRENEEKEQLAKAIIEKQAKDIQLEQDQVAAQEEAVLAALKEVEHDEK</sequence>
<keyword evidence="2" id="KW-0472">Membrane</keyword>
<evidence type="ECO:0000313" key="4">
    <source>
        <dbReference type="EMBL" id="KAG2211833.1"/>
    </source>
</evidence>
<comment type="caution">
    <text evidence="4">The sequence shown here is derived from an EMBL/GenBank/DDBJ whole genome shotgun (WGS) entry which is preliminary data.</text>
</comment>
<evidence type="ECO:0000256" key="2">
    <source>
        <dbReference type="SAM" id="Phobius"/>
    </source>
</evidence>
<proteinExistence type="predicted"/>
<keyword evidence="1" id="KW-0175">Coiled coil</keyword>
<keyword evidence="5" id="KW-1185">Reference proteome</keyword>
<dbReference type="EMBL" id="JAEPRD010000007">
    <property type="protein sequence ID" value="KAG2211833.1"/>
    <property type="molecule type" value="Genomic_DNA"/>
</dbReference>
<keyword evidence="2" id="KW-1133">Transmembrane helix</keyword>
<dbReference type="InterPro" id="IPR003103">
    <property type="entry name" value="BAG_domain"/>
</dbReference>
<evidence type="ECO:0000256" key="1">
    <source>
        <dbReference type="SAM" id="Coils"/>
    </source>
</evidence>
<name>A0A8H7RJQ5_9FUNG</name>
<dbReference type="Pfam" id="PF02179">
    <property type="entry name" value="BAG"/>
    <property type="match status" value="1"/>
</dbReference>
<feature type="domain" description="BAG" evidence="3">
    <location>
        <begin position="63"/>
        <end position="156"/>
    </location>
</feature>
<reference evidence="4" key="1">
    <citation type="submission" date="2020-12" db="EMBL/GenBank/DDBJ databases">
        <title>Metabolic potential, ecology and presence of endohyphal bacteria is reflected in genomic diversity of Mucoromycotina.</title>
        <authorList>
            <person name="Muszewska A."/>
            <person name="Okrasinska A."/>
            <person name="Steczkiewicz K."/>
            <person name="Drgas O."/>
            <person name="Orlowska M."/>
            <person name="Perlinska-Lenart U."/>
            <person name="Aleksandrzak-Piekarczyk T."/>
            <person name="Szatraj K."/>
            <person name="Zielenkiewicz U."/>
            <person name="Pilsyk S."/>
            <person name="Malc E."/>
            <person name="Mieczkowski P."/>
            <person name="Kruszewska J.S."/>
            <person name="Biernat P."/>
            <person name="Pawlowska J."/>
        </authorList>
    </citation>
    <scope>NUCLEOTIDE SEQUENCE</scope>
    <source>
        <strain evidence="4">WA0000017839</strain>
    </source>
</reference>
<dbReference type="Proteomes" id="UP000603453">
    <property type="component" value="Unassembled WGS sequence"/>
</dbReference>